<dbReference type="Gene3D" id="1.10.510.10">
    <property type="entry name" value="Transferase(Phosphotransferase) domain 1"/>
    <property type="match status" value="1"/>
</dbReference>
<dbReference type="InterPro" id="IPR045269">
    <property type="entry name" value="Atg1-like"/>
</dbReference>
<dbReference type="CDD" id="cd14014">
    <property type="entry name" value="STKc_PknB_like"/>
    <property type="match status" value="1"/>
</dbReference>
<dbReference type="InterPro" id="IPR008271">
    <property type="entry name" value="Ser/Thr_kinase_AS"/>
</dbReference>
<protein>
    <submittedName>
        <fullName evidence="5">Serine/threonine protein kinase</fullName>
    </submittedName>
</protein>
<accession>A0ABR9V6I2</accession>
<dbReference type="PROSITE" id="PS00107">
    <property type="entry name" value="PROTEIN_KINASE_ATP"/>
    <property type="match status" value="1"/>
</dbReference>
<gene>
    <name evidence="5" type="ORF">IQ215_12470</name>
</gene>
<dbReference type="EMBL" id="JADEWC010000034">
    <property type="protein sequence ID" value="MBE9223511.1"/>
    <property type="molecule type" value="Genomic_DNA"/>
</dbReference>
<feature type="binding site" evidence="3">
    <location>
        <position position="28"/>
    </location>
    <ligand>
        <name>ATP</name>
        <dbReference type="ChEBI" id="CHEBI:30616"/>
    </ligand>
</feature>
<comment type="caution">
    <text evidence="5">The sequence shown here is derived from an EMBL/GenBank/DDBJ whole genome shotgun (WGS) entry which is preliminary data.</text>
</comment>
<dbReference type="SUPFAM" id="SSF56112">
    <property type="entry name" value="Protein kinase-like (PK-like)"/>
    <property type="match status" value="1"/>
</dbReference>
<reference evidence="5 6" key="1">
    <citation type="submission" date="2020-10" db="EMBL/GenBank/DDBJ databases">
        <authorList>
            <person name="Castelo-Branco R."/>
            <person name="Eusebio N."/>
            <person name="Adriana R."/>
            <person name="Vieira A."/>
            <person name="Brugerolle De Fraissinette N."/>
            <person name="Rezende De Castro R."/>
            <person name="Schneider M.P."/>
            <person name="Vasconcelos V."/>
            <person name="Leao P.N."/>
        </authorList>
    </citation>
    <scope>NUCLEOTIDE SEQUENCE [LARGE SCALE GENOMIC DNA]</scope>
    <source>
        <strain evidence="5 6">LEGE 03274</strain>
    </source>
</reference>
<evidence type="ECO:0000259" key="4">
    <source>
        <dbReference type="PROSITE" id="PS50011"/>
    </source>
</evidence>
<keyword evidence="1 3" id="KW-0547">Nucleotide-binding</keyword>
<dbReference type="GO" id="GO:0004674">
    <property type="term" value="F:protein serine/threonine kinase activity"/>
    <property type="evidence" value="ECO:0007669"/>
    <property type="project" value="UniProtKB-KW"/>
</dbReference>
<dbReference type="SMART" id="SM00220">
    <property type="entry name" value="S_TKc"/>
    <property type="match status" value="1"/>
</dbReference>
<keyword evidence="6" id="KW-1185">Reference proteome</keyword>
<keyword evidence="5" id="KW-0808">Transferase</keyword>
<dbReference type="PANTHER" id="PTHR24348">
    <property type="entry name" value="SERINE/THREONINE-PROTEIN KINASE UNC-51-RELATED"/>
    <property type="match status" value="1"/>
</dbReference>
<dbReference type="RefSeq" id="WP_193801747.1">
    <property type="nucleotide sequence ID" value="NZ_JADEWC010000034.1"/>
</dbReference>
<organism evidence="5 6">
    <name type="scientific">Cyanobacterium stanieri LEGE 03274</name>
    <dbReference type="NCBI Taxonomy" id="1828756"/>
    <lineage>
        <taxon>Bacteria</taxon>
        <taxon>Bacillati</taxon>
        <taxon>Cyanobacteriota</taxon>
        <taxon>Cyanophyceae</taxon>
        <taxon>Oscillatoriophycideae</taxon>
        <taxon>Chroococcales</taxon>
        <taxon>Geminocystaceae</taxon>
        <taxon>Cyanobacterium</taxon>
    </lineage>
</organism>
<dbReference type="Pfam" id="PF00069">
    <property type="entry name" value="Pkinase"/>
    <property type="match status" value="1"/>
</dbReference>
<evidence type="ECO:0000313" key="5">
    <source>
        <dbReference type="EMBL" id="MBE9223511.1"/>
    </source>
</evidence>
<dbReference type="PROSITE" id="PS00108">
    <property type="entry name" value="PROTEIN_KINASE_ST"/>
    <property type="match status" value="1"/>
</dbReference>
<evidence type="ECO:0000256" key="2">
    <source>
        <dbReference type="ARBA" id="ARBA00022840"/>
    </source>
</evidence>
<dbReference type="InterPro" id="IPR000719">
    <property type="entry name" value="Prot_kinase_dom"/>
</dbReference>
<dbReference type="Proteomes" id="UP000654604">
    <property type="component" value="Unassembled WGS sequence"/>
</dbReference>
<keyword evidence="2 3" id="KW-0067">ATP-binding</keyword>
<keyword evidence="5" id="KW-0418">Kinase</keyword>
<evidence type="ECO:0000256" key="3">
    <source>
        <dbReference type="PROSITE-ProRule" id="PRU10141"/>
    </source>
</evidence>
<name>A0ABR9V6I2_9CHRO</name>
<feature type="domain" description="Protein kinase" evidence="4">
    <location>
        <begin position="1"/>
        <end position="254"/>
    </location>
</feature>
<dbReference type="InterPro" id="IPR011009">
    <property type="entry name" value="Kinase-like_dom_sf"/>
</dbReference>
<sequence>MLSLVGEGQFGKVYSAIHRQTGELFALKQLDAQKFSTKKFLRETRILLSLDHENIIRCQGLEHSKKNRFLVTEYCDSGTLRDFIDSSIGLNIEQKLKIIVDILSGLSYVHLKGIIHRDLKPENILLTVSPNGWVAKISDFGVAKIEIEDKGNDIHSLGDTGSPAYMAPEQFYGKYSYSSDIYAVGIILYELLTGKRPFSGSPKEIMIGHLNYSPDIPEHLSPFLQDILKTALAKLPSHRFRTAKEMKGQVLRFLLGLDTKIVDRSPFFDGFLEGENGAFQVDIIDSLDHVFPLFVVSESYFYFAVDNKVVIKQYQVINNQLSIFATKVKFFDGNIIDLQIINDGCFVVVKNTDIYCYFFNVLSEDISLLYSFSANIFISAIAPSCQWLTLGINDNLNKKFQLIKLDDLSCLMPSIEDFFPKEIIIIDQGHGLVIFEQKEVNKNYTFWKFFTRKGAWYNHYCLNLPLENIKINPQHKNYFIAREKFTNHLIIINLKPFTIKRIPLNFYSQFIVAFDNYFICASSQGKILCLDLKGNLVNSFDLQKTIININNLKNKMLIILVLVNNKCQIISLQNVIPYASINSI</sequence>
<evidence type="ECO:0000313" key="6">
    <source>
        <dbReference type="Proteomes" id="UP000654604"/>
    </source>
</evidence>
<proteinExistence type="predicted"/>
<evidence type="ECO:0000256" key="1">
    <source>
        <dbReference type="ARBA" id="ARBA00022741"/>
    </source>
</evidence>
<keyword evidence="5" id="KW-0723">Serine/threonine-protein kinase</keyword>
<dbReference type="PROSITE" id="PS50011">
    <property type="entry name" value="PROTEIN_KINASE_DOM"/>
    <property type="match status" value="1"/>
</dbReference>
<dbReference type="InterPro" id="IPR017441">
    <property type="entry name" value="Protein_kinase_ATP_BS"/>
</dbReference>